<protein>
    <submittedName>
        <fullName evidence="1">Uncharacterized protein</fullName>
    </submittedName>
</protein>
<organism evidence="1 2">
    <name type="scientific">Segatella copri</name>
    <dbReference type="NCBI Taxonomy" id="165179"/>
    <lineage>
        <taxon>Bacteria</taxon>
        <taxon>Pseudomonadati</taxon>
        <taxon>Bacteroidota</taxon>
        <taxon>Bacteroidia</taxon>
        <taxon>Bacteroidales</taxon>
        <taxon>Prevotellaceae</taxon>
        <taxon>Segatella</taxon>
    </lineage>
</organism>
<evidence type="ECO:0000313" key="2">
    <source>
        <dbReference type="Proteomes" id="UP001209074"/>
    </source>
</evidence>
<proteinExistence type="predicted"/>
<dbReference type="Proteomes" id="UP001209074">
    <property type="component" value="Unassembled WGS sequence"/>
</dbReference>
<dbReference type="RefSeq" id="WP_264959310.1">
    <property type="nucleotide sequence ID" value="NZ_JAPDUQ010000001.1"/>
</dbReference>
<dbReference type="AlphaFoldDB" id="A0AAW5TMB2"/>
<sequence length="144" mass="16678">MRKTNNNNICKVIEEYISSSPIRPVLIWFHSNPDIDNARHAISEMNGCATCGQALYVDKAGAIQTLTPSGDDEQFIIPGTYNESTKFFLFHRYEEQLRGEYLKYALDLMYETKLPVVYLANDYSKEEEPQTNVSAFEQWEYSQE</sequence>
<dbReference type="EMBL" id="JAPDUS010000001">
    <property type="protein sequence ID" value="MCW4092054.1"/>
    <property type="molecule type" value="Genomic_DNA"/>
</dbReference>
<evidence type="ECO:0000313" key="1">
    <source>
        <dbReference type="EMBL" id="MCW4092054.1"/>
    </source>
</evidence>
<comment type="caution">
    <text evidence="1">The sequence shown here is derived from an EMBL/GenBank/DDBJ whole genome shotgun (WGS) entry which is preliminary data.</text>
</comment>
<gene>
    <name evidence="1" type="ORF">ONT05_00520</name>
</gene>
<accession>A0AAW5TMB2</accession>
<reference evidence="1" key="1">
    <citation type="submission" date="2022-11" db="EMBL/GenBank/DDBJ databases">
        <title>Genomic repertoires linked with pathogenic potency of arthritogenic Prevotella copri isolated from the gut of rheumatoid arthritis patients.</title>
        <authorList>
            <person name="Nii T."/>
            <person name="Maeda Y."/>
            <person name="Motooka D."/>
            <person name="Naito M."/>
            <person name="Matsumoto Y."/>
            <person name="Ogawa T."/>
            <person name="Oguro-Igashira E."/>
            <person name="Kishikawa T."/>
            <person name="Yamashita M."/>
            <person name="Koizumi S."/>
            <person name="Kurakawa T."/>
            <person name="Okumura R."/>
            <person name="Kayama H."/>
            <person name="Murakami M."/>
            <person name="Sakaguchi T."/>
            <person name="Das B."/>
            <person name="Nakamura S."/>
            <person name="Okada Y."/>
            <person name="Kumanogoh A."/>
            <person name="Takeda K."/>
        </authorList>
    </citation>
    <scope>NUCLEOTIDE SEQUENCE</scope>
    <source>
        <strain evidence="1">N016-13</strain>
    </source>
</reference>
<name>A0AAW5TMB2_9BACT</name>